<dbReference type="EMBL" id="CP120997">
    <property type="protein sequence ID" value="WLQ33599.1"/>
    <property type="molecule type" value="Genomic_DNA"/>
</dbReference>
<dbReference type="RefSeq" id="WP_306053335.1">
    <property type="nucleotide sequence ID" value="NZ_CP120997.1"/>
</dbReference>
<dbReference type="Proteomes" id="UP001239522">
    <property type="component" value="Chromosome"/>
</dbReference>
<accession>A0ABY9HHF3</accession>
<feature type="domain" description="NERD" evidence="1">
    <location>
        <begin position="45"/>
        <end position="156"/>
    </location>
</feature>
<gene>
    <name evidence="2" type="ORF">P8A18_09090</name>
</gene>
<dbReference type="InterPro" id="IPR011528">
    <property type="entry name" value="NERD"/>
</dbReference>
<evidence type="ECO:0000313" key="2">
    <source>
        <dbReference type="EMBL" id="WLQ33599.1"/>
    </source>
</evidence>
<dbReference type="PROSITE" id="PS50965">
    <property type="entry name" value="NERD"/>
    <property type="match status" value="1"/>
</dbReference>
<organism evidence="2 3">
    <name type="scientific">Streptomyces castrisilvae</name>
    <dbReference type="NCBI Taxonomy" id="3033811"/>
    <lineage>
        <taxon>Bacteria</taxon>
        <taxon>Bacillati</taxon>
        <taxon>Actinomycetota</taxon>
        <taxon>Actinomycetes</taxon>
        <taxon>Kitasatosporales</taxon>
        <taxon>Streptomycetaceae</taxon>
        <taxon>Streptomyces</taxon>
    </lineage>
</organism>
<sequence>MLQEDLVGNRPGDAIRRKLAELEPNRVKRPFARWSPDREIRNWALGLVGERTTGRRLNTLRRQGWRVLHSVQWPSGSDIDHLAIGPSGVFTINSKCRRGKTVWYGDHAITVNRAPTKYIVVSKHEARRTSRALSDHCGFLVPVRPVIAIVGAARLSVKNAAPPVLVIDGTTVHTVLSGLAPVLPPERVERIFNVARRGETWAGR</sequence>
<proteinExistence type="predicted"/>
<name>A0ABY9HHF3_9ACTN</name>
<protein>
    <submittedName>
        <fullName evidence="2">Nuclease-related domain-containing protein</fullName>
    </submittedName>
</protein>
<evidence type="ECO:0000259" key="1">
    <source>
        <dbReference type="PROSITE" id="PS50965"/>
    </source>
</evidence>
<dbReference type="Pfam" id="PF08378">
    <property type="entry name" value="NERD"/>
    <property type="match status" value="1"/>
</dbReference>
<evidence type="ECO:0000313" key="3">
    <source>
        <dbReference type="Proteomes" id="UP001239522"/>
    </source>
</evidence>
<reference evidence="2 3" key="1">
    <citation type="submission" date="2023-03" db="EMBL/GenBank/DDBJ databases">
        <title>Isolation and description of six Streptomyces strains from soil environments, able to metabolize different microbial glucans.</title>
        <authorList>
            <person name="Widen T."/>
            <person name="Larsbrink J."/>
        </authorList>
    </citation>
    <scope>NUCLEOTIDE SEQUENCE [LARGE SCALE GENOMIC DNA]</scope>
    <source>
        <strain evidence="2 3">Mut1</strain>
    </source>
</reference>
<keyword evidence="3" id="KW-1185">Reference proteome</keyword>